<gene>
    <name evidence="2" type="ORF">NCTC11343_01635</name>
</gene>
<feature type="signal peptide" evidence="1">
    <location>
        <begin position="1"/>
        <end position="28"/>
    </location>
</feature>
<sequence length="162" mass="16839">MISKFTSNQKVSLLAIALLVASSQSLWAAETPIAFKHKANEATQNQVTGKVTAEDGPLSAATVSVKGTSVSTSTDAKGTFTIRAKAGDILLVSSVGYKTKEVTVTGTTLSIQLESNNEALEEVVVVGFAKQKKVNLTGAVQAITSKDLQDRPVTNVSSSDPG</sequence>
<dbReference type="RefSeq" id="WP_256603065.1">
    <property type="nucleotide sequence ID" value="NZ_UAUU01000005.1"/>
</dbReference>
<dbReference type="Gene3D" id="2.60.40.1120">
    <property type="entry name" value="Carboxypeptidase-like, regulatory domain"/>
    <property type="match status" value="1"/>
</dbReference>
<dbReference type="Pfam" id="PF13715">
    <property type="entry name" value="CarbopepD_reg_2"/>
    <property type="match status" value="1"/>
</dbReference>
<reference evidence="2 3" key="1">
    <citation type="submission" date="2018-06" db="EMBL/GenBank/DDBJ databases">
        <authorList>
            <consortium name="Pathogen Informatics"/>
            <person name="Doyle S."/>
        </authorList>
    </citation>
    <scope>NUCLEOTIDE SEQUENCE [LARGE SCALE GENOMIC DNA]</scope>
    <source>
        <strain evidence="2 3">NCTC11343</strain>
    </source>
</reference>
<keyword evidence="1" id="KW-0732">Signal</keyword>
<dbReference type="AlphaFoldDB" id="A0A2X2ISW9"/>
<organism evidence="2 3">
    <name type="scientific">Sphingobacterium multivorum</name>
    <dbReference type="NCBI Taxonomy" id="28454"/>
    <lineage>
        <taxon>Bacteria</taxon>
        <taxon>Pseudomonadati</taxon>
        <taxon>Bacteroidota</taxon>
        <taxon>Sphingobacteriia</taxon>
        <taxon>Sphingobacteriales</taxon>
        <taxon>Sphingobacteriaceae</taxon>
        <taxon>Sphingobacterium</taxon>
    </lineage>
</organism>
<dbReference type="SUPFAM" id="SSF56935">
    <property type="entry name" value="Porins"/>
    <property type="match status" value="1"/>
</dbReference>
<accession>A0A2X2ISW9</accession>
<evidence type="ECO:0000256" key="1">
    <source>
        <dbReference type="SAM" id="SignalP"/>
    </source>
</evidence>
<feature type="chain" id="PRO_5016055936" evidence="1">
    <location>
        <begin position="29"/>
        <end position="162"/>
    </location>
</feature>
<proteinExistence type="predicted"/>
<dbReference type="EMBL" id="UAUU01000005">
    <property type="protein sequence ID" value="SPZ85078.1"/>
    <property type="molecule type" value="Genomic_DNA"/>
</dbReference>
<dbReference type="InterPro" id="IPR008969">
    <property type="entry name" value="CarboxyPept-like_regulatory"/>
</dbReference>
<evidence type="ECO:0000313" key="2">
    <source>
        <dbReference type="EMBL" id="SPZ85078.1"/>
    </source>
</evidence>
<dbReference type="SUPFAM" id="SSF49464">
    <property type="entry name" value="Carboxypeptidase regulatory domain-like"/>
    <property type="match status" value="1"/>
</dbReference>
<evidence type="ECO:0000313" key="3">
    <source>
        <dbReference type="Proteomes" id="UP000251241"/>
    </source>
</evidence>
<name>A0A2X2ISW9_SPHMU</name>
<protein>
    <submittedName>
        <fullName evidence="2">TonB-linked outer membrane protein, SusC/RagA family</fullName>
    </submittedName>
</protein>
<dbReference type="Proteomes" id="UP000251241">
    <property type="component" value="Unassembled WGS sequence"/>
</dbReference>